<keyword evidence="2 4" id="KW-0378">Hydrolase</keyword>
<dbReference type="InterPro" id="IPR023214">
    <property type="entry name" value="HAD_sf"/>
</dbReference>
<evidence type="ECO:0000256" key="1">
    <source>
        <dbReference type="ARBA" id="ARBA00001946"/>
    </source>
</evidence>
<comment type="cofactor">
    <cofactor evidence="1">
        <name>Mg(2+)</name>
        <dbReference type="ChEBI" id="CHEBI:18420"/>
    </cofactor>
</comment>
<dbReference type="OrthoDB" id="9810501at2"/>
<dbReference type="SFLD" id="SFLDG01129">
    <property type="entry name" value="C1.5:_HAD__Beta-PGM__Phosphata"/>
    <property type="match status" value="1"/>
</dbReference>
<dbReference type="KEGG" id="stir:DDW44_21955"/>
<keyword evidence="3" id="KW-0460">Magnesium</keyword>
<dbReference type="InterPro" id="IPR006439">
    <property type="entry name" value="HAD-SF_hydro_IA"/>
</dbReference>
<sequence length="240" mass="26245">MPIRAVLWDIDDTIFDYAGADRAGLERHLRAEGLAEAYASVDQALTRWKELTHFHWRRFEAGGVDFEAQRRDRVRDFLGVPAMSDARADEWFARYVTHYEAAWQLFPDAVPALDRLADGFRHGVLSNSSLRNQHRKLTVLGVRDRFEAVVCAAELGVAKPRAAAFHAACDALGLPPGQVAYVGDHPDIDAEGAVAAGLAGIWLDRGGVGGRPELTRITGLGELPALLRADTRFGAPSSFG</sequence>
<protein>
    <submittedName>
        <fullName evidence="4">HAD family hydrolase</fullName>
    </submittedName>
</protein>
<evidence type="ECO:0000313" key="5">
    <source>
        <dbReference type="Proteomes" id="UP000244900"/>
    </source>
</evidence>
<dbReference type="EMBL" id="CP029188">
    <property type="protein sequence ID" value="AWI31151.1"/>
    <property type="molecule type" value="Genomic_DNA"/>
</dbReference>
<dbReference type="PANTHER" id="PTHR46470:SF4">
    <property type="entry name" value="5-AMINO-6-(5-PHOSPHO-D-RIBITYLAMINO)URACIL PHOSPHATASE YIGB"/>
    <property type="match status" value="1"/>
</dbReference>
<dbReference type="Gene3D" id="1.20.120.1600">
    <property type="match status" value="1"/>
</dbReference>
<reference evidence="4 5" key="1">
    <citation type="submission" date="2018-05" db="EMBL/GenBank/DDBJ databases">
        <title>Complete genome sequence of sponge-derived Streptomyces sp. HNM0039.</title>
        <authorList>
            <person name="Huang X."/>
            <person name="Zhou S."/>
        </authorList>
    </citation>
    <scope>NUCLEOTIDE SEQUENCE [LARGE SCALE GENOMIC DNA]</scope>
    <source>
        <strain evidence="4 5">HNM0039</strain>
    </source>
</reference>
<dbReference type="SFLD" id="SFLDS00003">
    <property type="entry name" value="Haloacid_Dehalogenase"/>
    <property type="match status" value="1"/>
</dbReference>
<evidence type="ECO:0000313" key="4">
    <source>
        <dbReference type="EMBL" id="AWI31151.1"/>
    </source>
</evidence>
<dbReference type="InterPro" id="IPR051400">
    <property type="entry name" value="HAD-like_hydrolase"/>
</dbReference>
<dbReference type="GO" id="GO:0044281">
    <property type="term" value="P:small molecule metabolic process"/>
    <property type="evidence" value="ECO:0007669"/>
    <property type="project" value="UniProtKB-ARBA"/>
</dbReference>
<organism evidence="4 5">
    <name type="scientific">Streptomyces tirandamycinicus</name>
    <dbReference type="NCBI Taxonomy" id="2174846"/>
    <lineage>
        <taxon>Bacteria</taxon>
        <taxon>Bacillati</taxon>
        <taxon>Actinomycetota</taxon>
        <taxon>Actinomycetes</taxon>
        <taxon>Kitasatosporales</taxon>
        <taxon>Streptomycetaceae</taxon>
        <taxon>Streptomyces</taxon>
    </lineage>
</organism>
<dbReference type="GO" id="GO:0016787">
    <property type="term" value="F:hydrolase activity"/>
    <property type="evidence" value="ECO:0007669"/>
    <property type="project" value="UniProtKB-KW"/>
</dbReference>
<evidence type="ECO:0000256" key="3">
    <source>
        <dbReference type="ARBA" id="ARBA00022842"/>
    </source>
</evidence>
<dbReference type="Pfam" id="PF00702">
    <property type="entry name" value="Hydrolase"/>
    <property type="match status" value="1"/>
</dbReference>
<dbReference type="AlphaFoldDB" id="A0A2S1SXQ0"/>
<dbReference type="RefSeq" id="WP_018891886.1">
    <property type="nucleotide sequence ID" value="NZ_CP029188.1"/>
</dbReference>
<accession>A0A2S1SXQ0</accession>
<dbReference type="InterPro" id="IPR036412">
    <property type="entry name" value="HAD-like_sf"/>
</dbReference>
<dbReference type="Proteomes" id="UP000244900">
    <property type="component" value="Chromosome"/>
</dbReference>
<name>A0A2S1SXQ0_9ACTN</name>
<gene>
    <name evidence="4" type="ORF">DDW44_21955</name>
</gene>
<keyword evidence="5" id="KW-1185">Reference proteome</keyword>
<dbReference type="NCBIfam" id="TIGR01549">
    <property type="entry name" value="HAD-SF-IA-v1"/>
    <property type="match status" value="1"/>
</dbReference>
<dbReference type="PANTHER" id="PTHR46470">
    <property type="entry name" value="N-ACYLNEURAMINATE-9-PHOSPHATASE"/>
    <property type="match status" value="1"/>
</dbReference>
<dbReference type="SUPFAM" id="SSF56784">
    <property type="entry name" value="HAD-like"/>
    <property type="match status" value="1"/>
</dbReference>
<evidence type="ECO:0000256" key="2">
    <source>
        <dbReference type="ARBA" id="ARBA00022801"/>
    </source>
</evidence>
<dbReference type="PRINTS" id="PR00413">
    <property type="entry name" value="HADHALOGNASE"/>
</dbReference>
<dbReference type="Gene3D" id="3.40.50.1000">
    <property type="entry name" value="HAD superfamily/HAD-like"/>
    <property type="match status" value="1"/>
</dbReference>
<proteinExistence type="predicted"/>